<proteinExistence type="predicted"/>
<dbReference type="InterPro" id="IPR003646">
    <property type="entry name" value="SH3-like_bac-type"/>
</dbReference>
<dbReference type="EMBL" id="LTAY01000043">
    <property type="protein sequence ID" value="OPX47593.1"/>
    <property type="molecule type" value="Genomic_DNA"/>
</dbReference>
<dbReference type="PROSITE" id="PS51781">
    <property type="entry name" value="SH3B"/>
    <property type="match status" value="1"/>
</dbReference>
<dbReference type="PANTHER" id="PTHR34408:SF1">
    <property type="entry name" value="GLYCOSYL HYDROLASE FAMILY 19 DOMAIN-CONTAINING PROTEIN HI_1415"/>
    <property type="match status" value="1"/>
</dbReference>
<evidence type="ECO:0000313" key="2">
    <source>
        <dbReference type="EMBL" id="OPX47593.1"/>
    </source>
</evidence>
<dbReference type="InterPro" id="IPR052354">
    <property type="entry name" value="Cell_Wall_Dynamics_Protein"/>
</dbReference>
<feature type="domain" description="SH3b" evidence="1">
    <location>
        <begin position="4"/>
        <end position="67"/>
    </location>
</feature>
<comment type="caution">
    <text evidence="2">The sequence shown here is derived from an EMBL/GenBank/DDBJ whole genome shotgun (WGS) entry which is preliminary data.</text>
</comment>
<evidence type="ECO:0000313" key="3">
    <source>
        <dbReference type="Proteomes" id="UP000191448"/>
    </source>
</evidence>
<dbReference type="RefSeq" id="WP_080022925.1">
    <property type="nucleotide sequence ID" value="NZ_LTAY01000043.1"/>
</dbReference>
<accession>A0A1V4SUS7</accession>
<name>A0A1V4SUS7_9CLOT</name>
<organism evidence="2 3">
    <name type="scientific">Clostridium thermobutyricum DSM 4928</name>
    <dbReference type="NCBI Taxonomy" id="1121339"/>
    <lineage>
        <taxon>Bacteria</taxon>
        <taxon>Bacillati</taxon>
        <taxon>Bacillota</taxon>
        <taxon>Clostridia</taxon>
        <taxon>Eubacteriales</taxon>
        <taxon>Clostridiaceae</taxon>
        <taxon>Clostridium</taxon>
    </lineage>
</organism>
<dbReference type="Pfam" id="PF08239">
    <property type="entry name" value="SH3_3"/>
    <property type="match status" value="1"/>
</dbReference>
<sequence length="135" mass="14954">MNLKAYVCFNGGPFTYVTRNPNWNNDGVGQLNNGSEVTIIGEKAGWFEISFNSGSAWVPTERLYIETNNFIPVKGTITNNTTVQSAPCSNSNLTITSCTISQIFTIIAQSNGWYQVEYNNSTAWISCSDIKLLTY</sequence>
<dbReference type="AlphaFoldDB" id="A0A1V4SUS7"/>
<protein>
    <submittedName>
        <fullName evidence="2">Bacterial SH3 domain protein</fullName>
    </submittedName>
</protein>
<gene>
    <name evidence="2" type="ORF">CLTHE_17580</name>
</gene>
<reference evidence="2 3" key="1">
    <citation type="submission" date="2016-02" db="EMBL/GenBank/DDBJ databases">
        <title>Genome sequence of Clostridium thermobutyricum DSM 4928.</title>
        <authorList>
            <person name="Poehlein A."/>
            <person name="Daniel R."/>
        </authorList>
    </citation>
    <scope>NUCLEOTIDE SEQUENCE [LARGE SCALE GENOMIC DNA]</scope>
    <source>
        <strain evidence="2 3">DSM 4928</strain>
    </source>
</reference>
<dbReference type="Gene3D" id="2.30.30.40">
    <property type="entry name" value="SH3 Domains"/>
    <property type="match status" value="2"/>
</dbReference>
<dbReference type="OrthoDB" id="1938239at2"/>
<dbReference type="Proteomes" id="UP000191448">
    <property type="component" value="Unassembled WGS sequence"/>
</dbReference>
<evidence type="ECO:0000259" key="1">
    <source>
        <dbReference type="PROSITE" id="PS51781"/>
    </source>
</evidence>
<dbReference type="PANTHER" id="PTHR34408">
    <property type="entry name" value="FAMILY PROTEIN, PUTATIVE-RELATED"/>
    <property type="match status" value="1"/>
</dbReference>